<evidence type="ECO:0000256" key="1">
    <source>
        <dbReference type="SAM" id="Phobius"/>
    </source>
</evidence>
<feature type="transmembrane region" description="Helical" evidence="1">
    <location>
        <begin position="6"/>
        <end position="27"/>
    </location>
</feature>
<evidence type="ECO:0000259" key="2">
    <source>
        <dbReference type="Pfam" id="PF01832"/>
    </source>
</evidence>
<accession>A0A917JYP5</accession>
<dbReference type="Gene3D" id="1.10.530.10">
    <property type="match status" value="1"/>
</dbReference>
<evidence type="ECO:0000313" key="3">
    <source>
        <dbReference type="EMBL" id="GGI90590.1"/>
    </source>
</evidence>
<dbReference type="Proteomes" id="UP000613743">
    <property type="component" value="Unassembled WGS sequence"/>
</dbReference>
<comment type="caution">
    <text evidence="3">The sequence shown here is derived from an EMBL/GenBank/DDBJ whole genome shotgun (WGS) entry which is preliminary data.</text>
</comment>
<organism evidence="3 4">
    <name type="scientific">Shewanella gelidii</name>
    <dbReference type="NCBI Taxonomy" id="1642821"/>
    <lineage>
        <taxon>Bacteria</taxon>
        <taxon>Pseudomonadati</taxon>
        <taxon>Pseudomonadota</taxon>
        <taxon>Gammaproteobacteria</taxon>
        <taxon>Alteromonadales</taxon>
        <taxon>Shewanellaceae</taxon>
        <taxon>Shewanella</taxon>
    </lineage>
</organism>
<keyword evidence="3" id="KW-0378">Hydrolase</keyword>
<protein>
    <submittedName>
        <fullName evidence="3">Glycoside hydrolase family 73</fullName>
    </submittedName>
</protein>
<proteinExistence type="predicted"/>
<reference evidence="3" key="1">
    <citation type="journal article" date="2014" name="Int. J. Syst. Evol. Microbiol.">
        <title>Complete genome sequence of Corynebacterium casei LMG S-19264T (=DSM 44701T), isolated from a smear-ripened cheese.</title>
        <authorList>
            <consortium name="US DOE Joint Genome Institute (JGI-PGF)"/>
            <person name="Walter F."/>
            <person name="Albersmeier A."/>
            <person name="Kalinowski J."/>
            <person name="Ruckert C."/>
        </authorList>
    </citation>
    <scope>NUCLEOTIDE SEQUENCE</scope>
    <source>
        <strain evidence="3">JCM 30804</strain>
    </source>
</reference>
<gene>
    <name evidence="3" type="ORF">GCM10009332_29830</name>
</gene>
<dbReference type="GO" id="GO:0004040">
    <property type="term" value="F:amidase activity"/>
    <property type="evidence" value="ECO:0007669"/>
    <property type="project" value="InterPro"/>
</dbReference>
<dbReference type="EMBL" id="BMPZ01000011">
    <property type="protein sequence ID" value="GGI90590.1"/>
    <property type="molecule type" value="Genomic_DNA"/>
</dbReference>
<dbReference type="RefSeq" id="WP_188922408.1">
    <property type="nucleotide sequence ID" value="NZ_BMPZ01000011.1"/>
</dbReference>
<evidence type="ECO:0000313" key="4">
    <source>
        <dbReference type="Proteomes" id="UP000613743"/>
    </source>
</evidence>
<name>A0A917JYP5_9GAMM</name>
<dbReference type="InterPro" id="IPR053195">
    <property type="entry name" value="Bax-like"/>
</dbReference>
<dbReference type="AlphaFoldDB" id="A0A917JYP5"/>
<keyword evidence="1" id="KW-0472">Membrane</keyword>
<feature type="domain" description="Mannosyl-glycoprotein endo-beta-N-acetylglucosamidase-like" evidence="2">
    <location>
        <begin position="134"/>
        <end position="261"/>
    </location>
</feature>
<keyword evidence="1" id="KW-0812">Transmembrane</keyword>
<reference evidence="3" key="2">
    <citation type="submission" date="2020-09" db="EMBL/GenBank/DDBJ databases">
        <authorList>
            <person name="Sun Q."/>
            <person name="Ohkuma M."/>
        </authorList>
    </citation>
    <scope>NUCLEOTIDE SEQUENCE</scope>
    <source>
        <strain evidence="3">JCM 30804</strain>
    </source>
</reference>
<dbReference type="InterPro" id="IPR002901">
    <property type="entry name" value="MGlyc_endo_b_GlcNAc-like_dom"/>
</dbReference>
<sequence length="271" mass="30713">MKTGRIGSFTLALATVIVITLIVRIGLIPSQVKAPVASSPIPTNKEPVSLIPDFGSFDKVSDKKRAFFDYLRPVVNAENRRIENERRTLQKALDDLNSGHELSEAEVYQIQLLMAKYQWKHNDINTQSLHSLLERVDTIPSSMVLIQAANETGWGTSRFVREGLNFFGQWCFSKGCGLVPQSRVEGMNHEVAKFDSVQASVASYMRNINTNAAYSLLRSIRTDLRSQDKEPTAEQLIYGLINYSERKEAYIDELLEMLYHNQKYLVVTHAQ</sequence>
<dbReference type="PANTHER" id="PTHR40572">
    <property type="entry name" value="PROTEIN BAX"/>
    <property type="match status" value="1"/>
</dbReference>
<dbReference type="Pfam" id="PF01832">
    <property type="entry name" value="Glucosaminidase"/>
    <property type="match status" value="1"/>
</dbReference>
<dbReference type="PANTHER" id="PTHR40572:SF1">
    <property type="entry name" value="PROTEIN BAX"/>
    <property type="match status" value="1"/>
</dbReference>
<keyword evidence="4" id="KW-1185">Reference proteome</keyword>
<keyword evidence="1" id="KW-1133">Transmembrane helix</keyword>